<evidence type="ECO:0000256" key="6">
    <source>
        <dbReference type="SAM" id="Phobius"/>
    </source>
</evidence>
<proteinExistence type="predicted"/>
<dbReference type="InterPro" id="IPR006634">
    <property type="entry name" value="TLC-dom"/>
</dbReference>
<dbReference type="GO" id="GO:0016020">
    <property type="term" value="C:membrane"/>
    <property type="evidence" value="ECO:0007669"/>
    <property type="project" value="UniProtKB-SubCell"/>
</dbReference>
<keyword evidence="3 6" id="KW-1133">Transmembrane helix</keyword>
<dbReference type="GO" id="GO:0005783">
    <property type="term" value="C:endoplasmic reticulum"/>
    <property type="evidence" value="ECO:0007669"/>
    <property type="project" value="TreeGrafter"/>
</dbReference>
<evidence type="ECO:0000259" key="7">
    <source>
        <dbReference type="PROSITE" id="PS50922"/>
    </source>
</evidence>
<dbReference type="GO" id="GO:0055088">
    <property type="term" value="P:lipid homeostasis"/>
    <property type="evidence" value="ECO:0007669"/>
    <property type="project" value="TreeGrafter"/>
</dbReference>
<dbReference type="PANTHER" id="PTHR13439">
    <property type="entry name" value="CT120 PROTEIN"/>
    <property type="match status" value="1"/>
</dbReference>
<dbReference type="PANTHER" id="PTHR13439:SF66">
    <property type="entry name" value="BCDNA.GH12326"/>
    <property type="match status" value="1"/>
</dbReference>
<feature type="transmembrane region" description="Helical" evidence="6">
    <location>
        <begin position="194"/>
        <end position="220"/>
    </location>
</feature>
<feature type="domain" description="TLC" evidence="7">
    <location>
        <begin position="50"/>
        <end position="266"/>
    </location>
</feature>
<evidence type="ECO:0000256" key="4">
    <source>
        <dbReference type="ARBA" id="ARBA00023136"/>
    </source>
</evidence>
<dbReference type="SMART" id="SM00724">
    <property type="entry name" value="TLC"/>
    <property type="match status" value="1"/>
</dbReference>
<accession>A0A267EGH4</accession>
<dbReference type="Pfam" id="PF03798">
    <property type="entry name" value="TRAM_LAG1_CLN8"/>
    <property type="match status" value="1"/>
</dbReference>
<evidence type="ECO:0000313" key="8">
    <source>
        <dbReference type="EMBL" id="PAA60615.1"/>
    </source>
</evidence>
<evidence type="ECO:0000256" key="2">
    <source>
        <dbReference type="ARBA" id="ARBA00022692"/>
    </source>
</evidence>
<dbReference type="AlphaFoldDB" id="A0A267EGH4"/>
<evidence type="ECO:0000256" key="3">
    <source>
        <dbReference type="ARBA" id="ARBA00022989"/>
    </source>
</evidence>
<reference evidence="8 9" key="1">
    <citation type="submission" date="2017-06" db="EMBL/GenBank/DDBJ databases">
        <title>A platform for efficient transgenesis in Macrostomum lignano, a flatworm model organism for stem cell research.</title>
        <authorList>
            <person name="Berezikov E."/>
        </authorList>
    </citation>
    <scope>NUCLEOTIDE SEQUENCE [LARGE SCALE GENOMIC DNA]</scope>
    <source>
        <strain evidence="8">DV1</strain>
        <tissue evidence="8">Whole organism</tissue>
    </source>
</reference>
<feature type="transmembrane region" description="Helical" evidence="6">
    <location>
        <begin position="162"/>
        <end position="182"/>
    </location>
</feature>
<gene>
    <name evidence="8" type="ORF">BOX15_Mlig025233g1</name>
</gene>
<evidence type="ECO:0000256" key="1">
    <source>
        <dbReference type="ARBA" id="ARBA00004141"/>
    </source>
</evidence>
<keyword evidence="2 5" id="KW-0812">Transmembrane</keyword>
<dbReference type="PROSITE" id="PS50922">
    <property type="entry name" value="TLC"/>
    <property type="match status" value="1"/>
</dbReference>
<feature type="transmembrane region" description="Helical" evidence="6">
    <location>
        <begin position="138"/>
        <end position="156"/>
    </location>
</feature>
<evidence type="ECO:0000256" key="5">
    <source>
        <dbReference type="PROSITE-ProRule" id="PRU00205"/>
    </source>
</evidence>
<evidence type="ECO:0000313" key="9">
    <source>
        <dbReference type="Proteomes" id="UP000215902"/>
    </source>
</evidence>
<protein>
    <recommendedName>
        <fullName evidence="7">TLC domain-containing protein</fullName>
    </recommendedName>
</protein>
<dbReference type="EMBL" id="NIVC01002132">
    <property type="protein sequence ID" value="PAA60615.1"/>
    <property type="molecule type" value="Genomic_DNA"/>
</dbReference>
<feature type="transmembrane region" description="Helical" evidence="6">
    <location>
        <begin position="12"/>
        <end position="34"/>
    </location>
</feature>
<comment type="caution">
    <text evidence="8">The sequence shown here is derived from an EMBL/GenBank/DDBJ whole genome shotgun (WGS) entry which is preliminary data.</text>
</comment>
<feature type="transmembrane region" description="Helical" evidence="6">
    <location>
        <begin position="89"/>
        <end position="105"/>
    </location>
</feature>
<comment type="subcellular location">
    <subcellularLocation>
        <location evidence="1">Membrane</location>
        <topology evidence="1">Multi-pass membrane protein</topology>
    </subcellularLocation>
</comment>
<keyword evidence="4 5" id="KW-0472">Membrane</keyword>
<dbReference type="InterPro" id="IPR050846">
    <property type="entry name" value="TLCD"/>
</dbReference>
<organism evidence="8 9">
    <name type="scientific">Macrostomum lignano</name>
    <dbReference type="NCBI Taxonomy" id="282301"/>
    <lineage>
        <taxon>Eukaryota</taxon>
        <taxon>Metazoa</taxon>
        <taxon>Spiralia</taxon>
        <taxon>Lophotrochozoa</taxon>
        <taxon>Platyhelminthes</taxon>
        <taxon>Rhabditophora</taxon>
        <taxon>Macrostomorpha</taxon>
        <taxon>Macrostomida</taxon>
        <taxon>Macrostomidae</taxon>
        <taxon>Macrostomum</taxon>
    </lineage>
</organism>
<dbReference type="OrthoDB" id="10266980at2759"/>
<dbReference type="STRING" id="282301.A0A267EGH4"/>
<feature type="transmembrane region" description="Helical" evidence="6">
    <location>
        <begin position="55"/>
        <end position="77"/>
    </location>
</feature>
<dbReference type="Proteomes" id="UP000215902">
    <property type="component" value="Unassembled WGS sequence"/>
</dbReference>
<sequence>MNTVVAMHLFSALELLSGLIFFPLLFYICVSFLRRYKDTPIWKSRTLSDIDCYDISIKIVTAVYSLMTFAAGLISVLCLRNNDLVRDRFWLVSFWVCFGFGYYAYDSVMKPYCFGLDSNERGGLRVLRSYSKNQPMMLTHHLLIMLVYYPTLLWFRNGKCDFLVGCFFLVELTVPFIQIRHIMYRLGMTSLPLYLWNGVVMVITFFLSRIVVLFYIYYAYAQYRGVPVIRVFGLLPLRCNIGMLALISMQLYWFGLMLKKFAKYVYSNGKQE</sequence>
<name>A0A267EGH4_9PLAT</name>
<feature type="transmembrane region" description="Helical" evidence="6">
    <location>
        <begin position="232"/>
        <end position="254"/>
    </location>
</feature>
<keyword evidence="9" id="KW-1185">Reference proteome</keyword>